<evidence type="ECO:0000313" key="2">
    <source>
        <dbReference type="Proteomes" id="UP000191160"/>
    </source>
</evidence>
<accession>A0A1T1H764</accession>
<dbReference type="RefSeq" id="WP_078189006.1">
    <property type="nucleotide sequence ID" value="NZ_JAMCOZ010000002.1"/>
</dbReference>
<dbReference type="Proteomes" id="UP000191160">
    <property type="component" value="Unassembled WGS sequence"/>
</dbReference>
<reference evidence="1 2" key="1">
    <citation type="submission" date="2017-02" db="EMBL/GenBank/DDBJ databases">
        <title>Acinetobacter sp. ANC 4945, whole genome shotgun sequencing project.</title>
        <authorList>
            <person name="Radolfova-Krizova L."/>
            <person name="Al Atrouni A."/>
            <person name="Nemec A."/>
        </authorList>
    </citation>
    <scope>NUCLEOTIDE SEQUENCE [LARGE SCALE GENOMIC DNA]</scope>
    <source>
        <strain evidence="1 2">ANC 4945</strain>
    </source>
</reference>
<evidence type="ECO:0000313" key="1">
    <source>
        <dbReference type="EMBL" id="OOV85537.1"/>
    </source>
</evidence>
<dbReference type="AlphaFoldDB" id="A0A1T1H764"/>
<proteinExistence type="predicted"/>
<name>A0A1T1H764_9GAMM</name>
<protein>
    <submittedName>
        <fullName evidence="1">Uncharacterized protein</fullName>
    </submittedName>
</protein>
<gene>
    <name evidence="1" type="ORF">B1202_02525</name>
</gene>
<dbReference type="EMBL" id="MVKX01000001">
    <property type="protein sequence ID" value="OOV85537.1"/>
    <property type="molecule type" value="Genomic_DNA"/>
</dbReference>
<keyword evidence="2" id="KW-1185">Reference proteome</keyword>
<comment type="caution">
    <text evidence="1">The sequence shown here is derived from an EMBL/GenBank/DDBJ whole genome shotgun (WGS) entry which is preliminary data.</text>
</comment>
<organism evidence="1 2">
    <name type="scientific">Acinetobacter amyesii</name>
    <dbReference type="NCBI Taxonomy" id="2942470"/>
    <lineage>
        <taxon>Bacteria</taxon>
        <taxon>Pseudomonadati</taxon>
        <taxon>Pseudomonadota</taxon>
        <taxon>Gammaproteobacteria</taxon>
        <taxon>Moraxellales</taxon>
        <taxon>Moraxellaceae</taxon>
        <taxon>Acinetobacter</taxon>
    </lineage>
</organism>
<sequence>MNLESNLLTGIANISRLCMTKSGTDFEINMSLYPTKNELNIYVFKGGYAHAWRNPKKRIEKIRIDLRDPKLAAMHMVEAFTHIENMANGFRKEMN</sequence>